<dbReference type="InterPro" id="IPR012337">
    <property type="entry name" value="RNaseH-like_sf"/>
</dbReference>
<dbReference type="PANTHER" id="PTHR33627">
    <property type="entry name" value="TRANSPOSASE"/>
    <property type="match status" value="1"/>
</dbReference>
<dbReference type="NCBIfam" id="NF033540">
    <property type="entry name" value="transpos_IS701"/>
    <property type="match status" value="1"/>
</dbReference>
<accession>A0ABV2GZ00</accession>
<comment type="caution">
    <text evidence="3">The sequence shown here is derived from an EMBL/GenBank/DDBJ whole genome shotgun (WGS) entry which is preliminary data.</text>
</comment>
<sequence length="443" mass="49147">MLVIFQSIETTFEIWASSLREVRSRIRGLFPQERVAISAGLFLEGLLRDGHRKTGWMRAEAAGDPGPWRQQAILGRGKWDADALRDIVREYALETLADNEAVLVIDETGFIKQGKTSCGVARQVCGATGNMANCQIGMFAAYASRHGHAFVDRALYLPRAWTDDPARLARAHVPAGTIFATKSRLALDMIARIIAADAPLSWVATDRIYAGVDIEMALRRWYKAYVLAVNANHHFASRNRLFPADGTAEDIAGNLEPSLWRSLPLGEAIQGSESWAYYPFTNSDVAECDKARSGSWMPGLLIRRDANRALSYFSTWSPAGTEIETLIAVQQCCRIIEEGLRTAKSELGLDHNETRSWHGWHRHVSLVMLAFAMVSTVRHKASHEPPGVVGRLMGTSRRFQRLLGTPRKSKTRSLGAASAIPRQDQSGECRRTPLPSNLPLKTQ</sequence>
<protein>
    <submittedName>
        <fullName evidence="3">SRSO17 transposase</fullName>
    </submittedName>
</protein>
<evidence type="ECO:0000313" key="3">
    <source>
        <dbReference type="EMBL" id="MET3583510.1"/>
    </source>
</evidence>
<dbReference type="Proteomes" id="UP001549204">
    <property type="component" value="Unassembled WGS sequence"/>
</dbReference>
<dbReference type="EMBL" id="JBEPMC010000018">
    <property type="protein sequence ID" value="MET3583510.1"/>
    <property type="molecule type" value="Genomic_DNA"/>
</dbReference>
<dbReference type="InterPro" id="IPR038721">
    <property type="entry name" value="IS701-like_DDE_dom"/>
</dbReference>
<gene>
    <name evidence="3" type="ORF">ABID19_006575</name>
</gene>
<dbReference type="InterPro" id="IPR039365">
    <property type="entry name" value="IS701-like"/>
</dbReference>
<evidence type="ECO:0000256" key="1">
    <source>
        <dbReference type="SAM" id="MobiDB-lite"/>
    </source>
</evidence>
<name>A0ABV2GZ00_9HYPH</name>
<feature type="domain" description="Transposase IS701-like DDE" evidence="2">
    <location>
        <begin position="40"/>
        <end position="236"/>
    </location>
</feature>
<dbReference type="PANTHER" id="PTHR33627:SF1">
    <property type="entry name" value="TRANSPOSASE"/>
    <property type="match status" value="1"/>
</dbReference>
<reference evidence="3 4" key="1">
    <citation type="submission" date="2024-06" db="EMBL/GenBank/DDBJ databases">
        <title>Genomic Encyclopedia of Type Strains, Phase IV (KMG-IV): sequencing the most valuable type-strain genomes for metagenomic binning, comparative biology and taxonomic classification.</title>
        <authorList>
            <person name="Goeker M."/>
        </authorList>
    </citation>
    <scope>NUCLEOTIDE SEQUENCE [LARGE SCALE GENOMIC DNA]</scope>
    <source>
        <strain evidence="3 4">DSM 100022</strain>
    </source>
</reference>
<feature type="region of interest" description="Disordered" evidence="1">
    <location>
        <begin position="404"/>
        <end position="443"/>
    </location>
</feature>
<evidence type="ECO:0000259" key="2">
    <source>
        <dbReference type="Pfam" id="PF13546"/>
    </source>
</evidence>
<dbReference type="Pfam" id="PF13546">
    <property type="entry name" value="DDE_5"/>
    <property type="match status" value="1"/>
</dbReference>
<dbReference type="SUPFAM" id="SSF53098">
    <property type="entry name" value="Ribonuclease H-like"/>
    <property type="match status" value="1"/>
</dbReference>
<organism evidence="3 4">
    <name type="scientific">Mesorhizobium robiniae</name>
    <dbReference type="NCBI Taxonomy" id="559315"/>
    <lineage>
        <taxon>Bacteria</taxon>
        <taxon>Pseudomonadati</taxon>
        <taxon>Pseudomonadota</taxon>
        <taxon>Alphaproteobacteria</taxon>
        <taxon>Hyphomicrobiales</taxon>
        <taxon>Phyllobacteriaceae</taxon>
        <taxon>Mesorhizobium</taxon>
    </lineage>
</organism>
<keyword evidence="4" id="KW-1185">Reference proteome</keyword>
<evidence type="ECO:0000313" key="4">
    <source>
        <dbReference type="Proteomes" id="UP001549204"/>
    </source>
</evidence>
<proteinExistence type="predicted"/>